<gene>
    <name evidence="1" type="ORF">JKG68_16105</name>
</gene>
<protein>
    <submittedName>
        <fullName evidence="1">Adenylate/guanylate cyclase domain-containing protein</fullName>
    </submittedName>
</protein>
<comment type="caution">
    <text evidence="1">The sequence shown here is derived from an EMBL/GenBank/DDBJ whole genome shotgun (WGS) entry which is preliminary data.</text>
</comment>
<evidence type="ECO:0000313" key="2">
    <source>
        <dbReference type="Proteomes" id="UP000605848"/>
    </source>
</evidence>
<dbReference type="EMBL" id="JAEQMY010000022">
    <property type="protein sequence ID" value="MBL0405493.1"/>
    <property type="molecule type" value="Genomic_DNA"/>
</dbReference>
<evidence type="ECO:0000313" key="1">
    <source>
        <dbReference type="EMBL" id="MBL0405493.1"/>
    </source>
</evidence>
<organism evidence="1 2">
    <name type="scientific">Microvirga aerilata</name>
    <dbReference type="NCBI Taxonomy" id="670292"/>
    <lineage>
        <taxon>Bacteria</taxon>
        <taxon>Pseudomonadati</taxon>
        <taxon>Pseudomonadota</taxon>
        <taxon>Alphaproteobacteria</taxon>
        <taxon>Hyphomicrobiales</taxon>
        <taxon>Methylobacteriaceae</taxon>
        <taxon>Microvirga</taxon>
    </lineage>
</organism>
<sequence>DGIFAPLAQERLAKPDLLERPQPAPESSAVELAFWDTVKESDNPAMFQAYLEQFPTGSFKALAEIRLAELNLTRDG</sequence>
<dbReference type="AlphaFoldDB" id="A0A937CXH8"/>
<reference evidence="1" key="1">
    <citation type="submission" date="2021-01" db="EMBL/GenBank/DDBJ databases">
        <title>Microvirga sp.</title>
        <authorList>
            <person name="Kim M.K."/>
        </authorList>
    </citation>
    <scope>NUCLEOTIDE SEQUENCE</scope>
    <source>
        <strain evidence="1">5420S-16</strain>
    </source>
</reference>
<accession>A0A937CXH8</accession>
<proteinExistence type="predicted"/>
<name>A0A937CXH8_9HYPH</name>
<dbReference type="Proteomes" id="UP000605848">
    <property type="component" value="Unassembled WGS sequence"/>
</dbReference>
<feature type="non-terminal residue" evidence="1">
    <location>
        <position position="1"/>
    </location>
</feature>
<keyword evidence="2" id="KW-1185">Reference proteome</keyword>